<dbReference type="RefSeq" id="WP_128219150.1">
    <property type="nucleotide sequence ID" value="NZ_CP034929.1"/>
</dbReference>
<feature type="compositionally biased region" description="Low complexity" evidence="1">
    <location>
        <begin position="9"/>
        <end position="26"/>
    </location>
</feature>
<organism evidence="3 4">
    <name type="scientific">Nocardioides yefusunii</name>
    <dbReference type="NCBI Taxonomy" id="2500546"/>
    <lineage>
        <taxon>Bacteria</taxon>
        <taxon>Bacillati</taxon>
        <taxon>Actinomycetota</taxon>
        <taxon>Actinomycetes</taxon>
        <taxon>Propionibacteriales</taxon>
        <taxon>Nocardioidaceae</taxon>
        <taxon>Nocardioides</taxon>
    </lineage>
</organism>
<keyword evidence="2" id="KW-0472">Membrane</keyword>
<evidence type="ECO:0000313" key="3">
    <source>
        <dbReference type="EMBL" id="MFC6154803.1"/>
    </source>
</evidence>
<feature type="compositionally biased region" description="Low complexity" evidence="1">
    <location>
        <begin position="91"/>
        <end position="104"/>
    </location>
</feature>
<sequence>MHLPNDFHAPATPQPLAAPGGALPAQPKKRLSRGKRIGIGVAIFVGVVFAVNMIVGITLALTTALQADDTKATVQSTTKSPAPSASPSPRRPTDTPTARPKPTKSAQQIADEKYAAEMKKAGWKQIDDDVWSRWDEGESDMFFYTFKLRVVSPTGCNNSLYVKGSLLDQGGTVIGFANDVLPGLAANQQAVLELTSYDDNAASIQLDEVSCY</sequence>
<reference evidence="4" key="1">
    <citation type="journal article" date="2019" name="Int. J. Syst. Evol. Microbiol.">
        <title>The Global Catalogue of Microorganisms (GCM) 10K type strain sequencing project: providing services to taxonomists for standard genome sequencing and annotation.</title>
        <authorList>
            <consortium name="The Broad Institute Genomics Platform"/>
            <consortium name="The Broad Institute Genome Sequencing Center for Infectious Disease"/>
            <person name="Wu L."/>
            <person name="Ma J."/>
        </authorList>
    </citation>
    <scope>NUCLEOTIDE SEQUENCE [LARGE SCALE GENOMIC DNA]</scope>
    <source>
        <strain evidence="4">DFY28</strain>
    </source>
</reference>
<feature type="transmembrane region" description="Helical" evidence="2">
    <location>
        <begin position="37"/>
        <end position="61"/>
    </location>
</feature>
<keyword evidence="2" id="KW-1133">Transmembrane helix</keyword>
<gene>
    <name evidence="3" type="ORF">ACFPWU_14130</name>
</gene>
<keyword evidence="2" id="KW-0812">Transmembrane</keyword>
<evidence type="ECO:0000313" key="4">
    <source>
        <dbReference type="Proteomes" id="UP001596098"/>
    </source>
</evidence>
<keyword evidence="4" id="KW-1185">Reference proteome</keyword>
<proteinExistence type="predicted"/>
<evidence type="ECO:0000256" key="1">
    <source>
        <dbReference type="SAM" id="MobiDB-lite"/>
    </source>
</evidence>
<feature type="region of interest" description="Disordered" evidence="1">
    <location>
        <begin position="1"/>
        <end position="29"/>
    </location>
</feature>
<feature type="region of interest" description="Disordered" evidence="1">
    <location>
        <begin position="68"/>
        <end position="108"/>
    </location>
</feature>
<protein>
    <submittedName>
        <fullName evidence="3">Uncharacterized protein</fullName>
    </submittedName>
</protein>
<dbReference type="EMBL" id="JBHSQI010000009">
    <property type="protein sequence ID" value="MFC6154803.1"/>
    <property type="molecule type" value="Genomic_DNA"/>
</dbReference>
<dbReference type="Proteomes" id="UP001596098">
    <property type="component" value="Unassembled WGS sequence"/>
</dbReference>
<evidence type="ECO:0000256" key="2">
    <source>
        <dbReference type="SAM" id="Phobius"/>
    </source>
</evidence>
<name>A0ABW1R2G5_9ACTN</name>
<accession>A0ABW1R2G5</accession>
<comment type="caution">
    <text evidence="3">The sequence shown here is derived from an EMBL/GenBank/DDBJ whole genome shotgun (WGS) entry which is preliminary data.</text>
</comment>